<reference evidence="2 3" key="1">
    <citation type="submission" date="2019-08" db="EMBL/GenBank/DDBJ databases">
        <title>Deep-cultivation of Planctomycetes and their phenomic and genomic characterization uncovers novel biology.</title>
        <authorList>
            <person name="Wiegand S."/>
            <person name="Jogler M."/>
            <person name="Boedeker C."/>
            <person name="Pinto D."/>
            <person name="Vollmers J."/>
            <person name="Rivas-Marin E."/>
            <person name="Kohn T."/>
            <person name="Peeters S.H."/>
            <person name="Heuer A."/>
            <person name="Rast P."/>
            <person name="Oberbeckmann S."/>
            <person name="Bunk B."/>
            <person name="Jeske O."/>
            <person name="Meyerdierks A."/>
            <person name="Storesund J.E."/>
            <person name="Kallscheuer N."/>
            <person name="Luecker S."/>
            <person name="Lage O.M."/>
            <person name="Pohl T."/>
            <person name="Merkel B.J."/>
            <person name="Hornburger P."/>
            <person name="Mueller R.-W."/>
            <person name="Bruemmer F."/>
            <person name="Labrenz M."/>
            <person name="Spormann A.M."/>
            <person name="Op den Camp H."/>
            <person name="Overmann J."/>
            <person name="Amann R."/>
            <person name="Jetten M.S.M."/>
            <person name="Mascher T."/>
            <person name="Medema M.H."/>
            <person name="Devos D.P."/>
            <person name="Kaster A.-K."/>
            <person name="Ovreas L."/>
            <person name="Rohde M."/>
            <person name="Galperin M.Y."/>
            <person name="Jogler C."/>
        </authorList>
    </citation>
    <scope>NUCLEOTIDE SEQUENCE [LARGE SCALE GENOMIC DNA]</scope>
    <source>
        <strain evidence="2 3">Pr1d</strain>
    </source>
</reference>
<dbReference type="InterPro" id="IPR013216">
    <property type="entry name" value="Methyltransf_11"/>
</dbReference>
<organism evidence="2 3">
    <name type="scientific">Bythopirellula goksoeyrii</name>
    <dbReference type="NCBI Taxonomy" id="1400387"/>
    <lineage>
        <taxon>Bacteria</taxon>
        <taxon>Pseudomonadati</taxon>
        <taxon>Planctomycetota</taxon>
        <taxon>Planctomycetia</taxon>
        <taxon>Pirellulales</taxon>
        <taxon>Lacipirellulaceae</taxon>
        <taxon>Bythopirellula</taxon>
    </lineage>
</organism>
<dbReference type="PANTHER" id="PTHR43861">
    <property type="entry name" value="TRANS-ACONITATE 2-METHYLTRANSFERASE-RELATED"/>
    <property type="match status" value="1"/>
</dbReference>
<dbReference type="EMBL" id="CP042913">
    <property type="protein sequence ID" value="QEG34538.1"/>
    <property type="molecule type" value="Genomic_DNA"/>
</dbReference>
<name>A0A5B9Q686_9BACT</name>
<evidence type="ECO:0000313" key="2">
    <source>
        <dbReference type="EMBL" id="QEG34538.1"/>
    </source>
</evidence>
<dbReference type="Gene3D" id="3.40.50.150">
    <property type="entry name" value="Vaccinia Virus protein VP39"/>
    <property type="match status" value="1"/>
</dbReference>
<dbReference type="CDD" id="cd02440">
    <property type="entry name" value="AdoMet_MTases"/>
    <property type="match status" value="1"/>
</dbReference>
<protein>
    <recommendedName>
        <fullName evidence="1">Methyltransferase type 11 domain-containing protein</fullName>
    </recommendedName>
</protein>
<dbReference type="AlphaFoldDB" id="A0A5B9Q686"/>
<feature type="domain" description="Methyltransferase type 11" evidence="1">
    <location>
        <begin position="71"/>
        <end position="165"/>
    </location>
</feature>
<dbReference type="RefSeq" id="WP_148073175.1">
    <property type="nucleotide sequence ID" value="NZ_CP042913.1"/>
</dbReference>
<dbReference type="Pfam" id="PF08241">
    <property type="entry name" value="Methyltransf_11"/>
    <property type="match status" value="1"/>
</dbReference>
<evidence type="ECO:0000259" key="1">
    <source>
        <dbReference type="Pfam" id="PF08241"/>
    </source>
</evidence>
<dbReference type="Proteomes" id="UP000323917">
    <property type="component" value="Chromosome"/>
</dbReference>
<accession>A0A5B9Q686</accession>
<dbReference type="InterPro" id="IPR029063">
    <property type="entry name" value="SAM-dependent_MTases_sf"/>
</dbReference>
<dbReference type="GO" id="GO:0008757">
    <property type="term" value="F:S-adenosylmethionine-dependent methyltransferase activity"/>
    <property type="evidence" value="ECO:0007669"/>
    <property type="project" value="InterPro"/>
</dbReference>
<proteinExistence type="predicted"/>
<sequence length="252" mass="28858">MIMVDETSTSISERLPESVPVEFDDYANEYEEALQTGLQVSGEHPEYFARRRIEWTHALLDSRDIEINTVLDFGCGVGIAAPLLNEILNPQCIWGFDPSTAAIARARQDRPGSPNQFVDCADELPSAEFDLVYTNGVFHHIPPRERATAFATIWRTLRPGGWFAFWENNPWNPGTRLVMNRIPFDRDAITISPYEANHLLRRSGFNPVRTDAWFLFPHRLRALRPLEWLVHRIPFGAQYLVLAQKPLTLEGQ</sequence>
<dbReference type="SUPFAM" id="SSF53335">
    <property type="entry name" value="S-adenosyl-L-methionine-dependent methyltransferases"/>
    <property type="match status" value="1"/>
</dbReference>
<dbReference type="OrthoDB" id="9804312at2"/>
<gene>
    <name evidence="2" type="ORF">Pr1d_18180</name>
</gene>
<keyword evidence="3" id="KW-1185">Reference proteome</keyword>
<evidence type="ECO:0000313" key="3">
    <source>
        <dbReference type="Proteomes" id="UP000323917"/>
    </source>
</evidence>
<dbReference type="KEGG" id="bgok:Pr1d_18180"/>